<reference evidence="1 2" key="1">
    <citation type="submission" date="2024-01" db="EMBL/GenBank/DDBJ databases">
        <title>The diversity of rhizobia nodulating Mimosa spp. in eleven states of Brazil covering several biomes is determined by host plant, location, and edaphic factors.</title>
        <authorList>
            <person name="Rouws L."/>
            <person name="Barauna A."/>
            <person name="Beukes C."/>
            <person name="De Faria S.M."/>
            <person name="Gross E."/>
            <person name="Dos Reis Junior F.B."/>
            <person name="Simon M."/>
            <person name="Maluk M."/>
            <person name="Odee D.W."/>
            <person name="Kenicer G."/>
            <person name="Young J.P.W."/>
            <person name="Reis V.M."/>
            <person name="Zilli J."/>
            <person name="James E.K."/>
        </authorList>
    </citation>
    <scope>NUCLEOTIDE SEQUENCE [LARGE SCALE GENOMIC DNA]</scope>
    <source>
        <strain evidence="1 2">JPY77</strain>
    </source>
</reference>
<protein>
    <submittedName>
        <fullName evidence="1">Glycine zipper family protein</fullName>
    </submittedName>
</protein>
<evidence type="ECO:0000313" key="1">
    <source>
        <dbReference type="EMBL" id="MEM5284820.1"/>
    </source>
</evidence>
<organism evidence="1 2">
    <name type="scientific">Paraburkholderia sabiae</name>
    <dbReference type="NCBI Taxonomy" id="273251"/>
    <lineage>
        <taxon>Bacteria</taxon>
        <taxon>Pseudomonadati</taxon>
        <taxon>Pseudomonadota</taxon>
        <taxon>Betaproteobacteria</taxon>
        <taxon>Burkholderiales</taxon>
        <taxon>Burkholderiaceae</taxon>
        <taxon>Paraburkholderia</taxon>
    </lineage>
</organism>
<accession>A0ABU9Q5X8</accession>
<comment type="caution">
    <text evidence="1">The sequence shown here is derived from an EMBL/GenBank/DDBJ whole genome shotgun (WGS) entry which is preliminary data.</text>
</comment>
<name>A0ABU9Q5X8_9BURK</name>
<keyword evidence="2" id="KW-1185">Reference proteome</keyword>
<dbReference type="EMBL" id="JAZHGC010000003">
    <property type="protein sequence ID" value="MEM5284820.1"/>
    <property type="molecule type" value="Genomic_DNA"/>
</dbReference>
<gene>
    <name evidence="1" type="ORF">V4C55_03840</name>
</gene>
<dbReference type="Proteomes" id="UP001494588">
    <property type="component" value="Unassembled WGS sequence"/>
</dbReference>
<sequence>MSTYTYRASTNQRKDSLKDVVGPLMPARMFFFVVVEEPGRDGFLVRRTYATVNDPYLVDLNLGPLGNARQAFPERYGLWPRGAADSPATIAEHVLQFEQITSYASTSANYPGGAGRFTGKTVYVDIAAAKRSGARLVTTAEIVQAIDQYAESGINSERRRWAGHIKRKVEALDSEVLVQPKPSVPATGIFSQRGLGISLGLIKYARVVQVFGLALTAYDVAVSVDEGITLRSIRPIEKEAIRQIGGWGGGAAGSWAGAVAAARIGAATGSVVGIELGPGAVITGMIGGILFGAIGYFAGAEIAGHVQDR</sequence>
<proteinExistence type="predicted"/>
<evidence type="ECO:0000313" key="2">
    <source>
        <dbReference type="Proteomes" id="UP001494588"/>
    </source>
</evidence>
<dbReference type="RefSeq" id="WP_201649402.1">
    <property type="nucleotide sequence ID" value="NZ_CAJHCS010000005.1"/>
</dbReference>